<dbReference type="EMBL" id="CP101717">
    <property type="protein sequence ID" value="WLD58909.1"/>
    <property type="molecule type" value="Genomic_DNA"/>
</dbReference>
<evidence type="ECO:0000256" key="1">
    <source>
        <dbReference type="ARBA" id="ARBA00022729"/>
    </source>
</evidence>
<accession>A0AB38YHP8</accession>
<dbReference type="SMART" id="SM00603">
    <property type="entry name" value="LCCL"/>
    <property type="match status" value="1"/>
</dbReference>
<evidence type="ECO:0000259" key="2">
    <source>
        <dbReference type="PROSITE" id="PS50820"/>
    </source>
</evidence>
<sequence>MEPLVMDRLQAFNIAVTLTTIALLTACSGSESSGTKNTTTATQLELLSITPENGEMGVALNSVIDIEFNASLDVNSLIGNGLLEVFSQSTSASLGGQLTLTNSGRAVRFTPTSLLEPDTTYTVTLHSGLMGEKGEQWQDSKEWLFTTEDLKDLGHTQDFWIIEQWRRISRTDTERDITEDIISHLQLNANPADRMQLRHGVHFTPMNSVLEPELLQPQPGSDTPQPRTDIDLIAGLLEFNSKAAVAVLATPQQDASHGISFDDDLSLNLTFLGPSLLAPGDAVIVDYAFAQGIPSSDDPDTEDGLTLLQERMADGRIQYFGLERLSGPEVLLYSNQFGIARAGSTKSILPAKADDMMDGMKDGFEGCKFGNQCVADFFTEFTQGAKSSFDQALENMTPKPPPPNYGLPNENDRRRRPLCLTPRCGENNGDPHMTTFDGSKYDMMAVGEFTLARNADMEVQIRTQPWRNLDNASAAVAAAVRLGDTRVTFTQQAPWAERIRINGEIIDPFMLGRYPIEQADAQVTLVGNTLQIAGRNHLISIVQYPSRQFLNVYVDLPDVENVQLLPDTRGLLGKVSDNPTDDFTPRNSAMAIDPDNLDALYDDFIDSWRITDATSLFDYGPGESTASFTDLAFPEFRRTIDELTPKERAFAEAVCEAAGITNPSAEFNNCVFDVGFTGEPDFAATARSAQLAERIRQGTFDPNQMALGGRVSLDEPLDIDWIMTGAMVRQQLGDPSIAIVQCPPLPASYSFSNRQVWGNELYRENSNLCRAGVHTGAASYDEGGTFAVRFLPASAGDNANDAKTALNRNGVRSIGYTPNERSFDILATDANRSCEVNLESDFVDLPPGLSELFTPGLIDELRALGASIHLGTTPPALNGTYQANHLTLVFDDDDERDPNDTISSYRYKFNNQNPDGAIDYEYRGLDDSASDTGTASQAFIAGNRDCFTVFARFDDVEQGCTRTGIEVISGRLYGDRILGFDNALQFYRTFSGPSCAGETAGDRTVITSIRAVSQQ</sequence>
<dbReference type="PANTHER" id="PTHR13802:SF52">
    <property type="entry name" value="MUCIN-4"/>
    <property type="match status" value="1"/>
</dbReference>
<feature type="domain" description="VWFD" evidence="3">
    <location>
        <begin position="423"/>
        <end position="616"/>
    </location>
</feature>
<dbReference type="AlphaFoldDB" id="A0AB38YHP8"/>
<dbReference type="Pfam" id="PF03815">
    <property type="entry name" value="LCCL"/>
    <property type="match status" value="1"/>
</dbReference>
<dbReference type="InterPro" id="IPR032812">
    <property type="entry name" value="SbsA_Ig"/>
</dbReference>
<dbReference type="RefSeq" id="WP_304996197.1">
    <property type="nucleotide sequence ID" value="NZ_CP101717.1"/>
</dbReference>
<dbReference type="InterPro" id="IPR051495">
    <property type="entry name" value="Epithelial_Barrier/Signaling"/>
</dbReference>
<dbReference type="InterPro" id="IPR036609">
    <property type="entry name" value="LCCL_sf"/>
</dbReference>
<dbReference type="InterPro" id="IPR001846">
    <property type="entry name" value="VWF_type-D"/>
</dbReference>
<gene>
    <name evidence="4" type="ORF">NFC81_03745</name>
</gene>
<name>A0AB38YHP8_9GAMM</name>
<dbReference type="SMART" id="SM00216">
    <property type="entry name" value="VWD"/>
    <property type="match status" value="1"/>
</dbReference>
<evidence type="ECO:0000259" key="3">
    <source>
        <dbReference type="PROSITE" id="PS51233"/>
    </source>
</evidence>
<dbReference type="PROSITE" id="PS50820">
    <property type="entry name" value="LCCL"/>
    <property type="match status" value="1"/>
</dbReference>
<feature type="domain" description="LCCL" evidence="2">
    <location>
        <begin position="746"/>
        <end position="792"/>
    </location>
</feature>
<dbReference type="PANTHER" id="PTHR13802">
    <property type="entry name" value="MUCIN 4-RELATED"/>
    <property type="match status" value="1"/>
</dbReference>
<dbReference type="InterPro" id="IPR004043">
    <property type="entry name" value="LCCL"/>
</dbReference>
<dbReference type="Gene3D" id="2.170.130.20">
    <property type="entry name" value="LCCL-like domain"/>
    <property type="match status" value="1"/>
</dbReference>
<dbReference type="Pfam" id="PF13205">
    <property type="entry name" value="Big_5"/>
    <property type="match status" value="1"/>
</dbReference>
<evidence type="ECO:0000313" key="4">
    <source>
        <dbReference type="EMBL" id="WLD58909.1"/>
    </source>
</evidence>
<keyword evidence="1" id="KW-0732">Signal</keyword>
<dbReference type="Pfam" id="PF00094">
    <property type="entry name" value="VWD"/>
    <property type="match status" value="1"/>
</dbReference>
<dbReference type="PROSITE" id="PS51233">
    <property type="entry name" value="VWFD"/>
    <property type="match status" value="1"/>
</dbReference>
<protein>
    <submittedName>
        <fullName evidence="4">Ig-like domain-containing protein</fullName>
    </submittedName>
</protein>
<reference evidence="4" key="1">
    <citation type="submission" date="2022-07" db="EMBL/GenBank/DDBJ databases">
        <title>Complete genome sequence of Salinispirillum sp. LH10-3-1 capable of multiple carbohydrate inversion isolated from a soda lake.</title>
        <authorList>
            <person name="Liu J."/>
            <person name="Zhai Y."/>
            <person name="Zhang H."/>
            <person name="Yang H."/>
            <person name="Qu J."/>
            <person name="Li J."/>
        </authorList>
    </citation>
    <scope>NUCLEOTIDE SEQUENCE</scope>
    <source>
        <strain evidence="4">LH 10-3-1</strain>
    </source>
</reference>
<organism evidence="4">
    <name type="scientific">Salinispirillum sp. LH 10-3-1</name>
    <dbReference type="NCBI Taxonomy" id="2952525"/>
    <lineage>
        <taxon>Bacteria</taxon>
        <taxon>Pseudomonadati</taxon>
        <taxon>Pseudomonadota</taxon>
        <taxon>Gammaproteobacteria</taxon>
        <taxon>Oceanospirillales</taxon>
        <taxon>Saccharospirillaceae</taxon>
        <taxon>Salinispirillum</taxon>
    </lineage>
</organism>
<proteinExistence type="predicted"/>
<dbReference type="SUPFAM" id="SSF69848">
    <property type="entry name" value="LCCL domain"/>
    <property type="match status" value="1"/>
</dbReference>
<dbReference type="Gene3D" id="2.60.40.3710">
    <property type="match status" value="1"/>
</dbReference>